<evidence type="ECO:0000313" key="2">
    <source>
        <dbReference type="EMBL" id="MCP1336122.1"/>
    </source>
</evidence>
<comment type="caution">
    <text evidence="2">The sequence shown here is derived from an EMBL/GenBank/DDBJ whole genome shotgun (WGS) entry which is preliminary data.</text>
</comment>
<gene>
    <name evidence="2" type="ORF">NJQ99_06875</name>
</gene>
<evidence type="ECO:0000259" key="1">
    <source>
        <dbReference type="Pfam" id="PF00561"/>
    </source>
</evidence>
<dbReference type="Gene3D" id="3.40.50.1820">
    <property type="entry name" value="alpha/beta hydrolase"/>
    <property type="match status" value="1"/>
</dbReference>
<feature type="domain" description="AB hydrolase-1" evidence="1">
    <location>
        <begin position="31"/>
        <end position="273"/>
    </location>
</feature>
<reference evidence="2" key="1">
    <citation type="submission" date="2022-06" db="EMBL/GenBank/DDBJ databases">
        <title>Isolation and Genomics of Futiania mangrovii gen. nov., sp. nov., a Rare and Metabolically-versatile member in the Class Alphaproteobacteria.</title>
        <authorList>
            <person name="Liu L."/>
            <person name="Huang W.-C."/>
            <person name="Pan J."/>
            <person name="Li J."/>
            <person name="Huang Y."/>
            <person name="Du H."/>
            <person name="Liu Y."/>
            <person name="Li M."/>
        </authorList>
    </citation>
    <scope>NUCLEOTIDE SEQUENCE</scope>
    <source>
        <strain evidence="2">FT118</strain>
    </source>
</reference>
<sequence length="287" mass="31253">MTATVLDRHIAARDGLKLYIRDSAPDAGGTPVVCLPGLTRNHRDFAEFADRLAPARRVVSIDMRGRGFSGHDPDWTHYTVPQEIDDILAVLSALQIGRAVFLGTSRGGIQTMVLAATQKDLVAGAILNDIGPALDMRGLKRIGGYVTAKTVFSSWEEAISALKQSDASQIANLDDAGWEAYARRLFVESEEGKIANEYDPGLGRAFARDMENAGAADLWPLFDALGTSPLLILRGENSDLFAPETAEEMARRHPDAELVTVKDRGHVPFLDEPECIASIDRFLARIP</sequence>
<dbReference type="InterPro" id="IPR000073">
    <property type="entry name" value="AB_hydrolase_1"/>
</dbReference>
<dbReference type="PANTHER" id="PTHR43194:SF2">
    <property type="entry name" value="PEROXISOMAL MEMBRANE PROTEIN LPX1"/>
    <property type="match status" value="1"/>
</dbReference>
<dbReference type="EMBL" id="JAMZFT010000001">
    <property type="protein sequence ID" value="MCP1336122.1"/>
    <property type="molecule type" value="Genomic_DNA"/>
</dbReference>
<organism evidence="2 3">
    <name type="scientific">Futiania mangrovi</name>
    <dbReference type="NCBI Taxonomy" id="2959716"/>
    <lineage>
        <taxon>Bacteria</taxon>
        <taxon>Pseudomonadati</taxon>
        <taxon>Pseudomonadota</taxon>
        <taxon>Alphaproteobacteria</taxon>
        <taxon>Futianiales</taxon>
        <taxon>Futianiaceae</taxon>
        <taxon>Futiania</taxon>
    </lineage>
</organism>
<dbReference type="RefSeq" id="WP_269332036.1">
    <property type="nucleotide sequence ID" value="NZ_JAMZFT010000001.1"/>
</dbReference>
<keyword evidence="2" id="KW-0378">Hydrolase</keyword>
<accession>A0A9J6PJ72</accession>
<dbReference type="InterPro" id="IPR029058">
    <property type="entry name" value="AB_hydrolase_fold"/>
</dbReference>
<dbReference type="InterPro" id="IPR050228">
    <property type="entry name" value="Carboxylesterase_BioH"/>
</dbReference>
<name>A0A9J6PJ72_9PROT</name>
<proteinExistence type="predicted"/>
<dbReference type="Pfam" id="PF00561">
    <property type="entry name" value="Abhydrolase_1"/>
    <property type="match status" value="1"/>
</dbReference>
<protein>
    <submittedName>
        <fullName evidence="2">Alpha/beta hydrolase</fullName>
    </submittedName>
</protein>
<evidence type="ECO:0000313" key="3">
    <source>
        <dbReference type="Proteomes" id="UP001055804"/>
    </source>
</evidence>
<dbReference type="GO" id="GO:0016787">
    <property type="term" value="F:hydrolase activity"/>
    <property type="evidence" value="ECO:0007669"/>
    <property type="project" value="UniProtKB-KW"/>
</dbReference>
<dbReference type="SUPFAM" id="SSF53474">
    <property type="entry name" value="alpha/beta-Hydrolases"/>
    <property type="match status" value="1"/>
</dbReference>
<dbReference type="AlphaFoldDB" id="A0A9J6PJ72"/>
<dbReference type="PANTHER" id="PTHR43194">
    <property type="entry name" value="HYDROLASE ALPHA/BETA FOLD FAMILY"/>
    <property type="match status" value="1"/>
</dbReference>
<keyword evidence="3" id="KW-1185">Reference proteome</keyword>
<dbReference type="Proteomes" id="UP001055804">
    <property type="component" value="Unassembled WGS sequence"/>
</dbReference>